<keyword evidence="2 3" id="KW-0143">Chaperone</keyword>
<evidence type="ECO:0000256" key="3">
    <source>
        <dbReference type="RuleBase" id="RU364030"/>
    </source>
</evidence>
<dbReference type="GO" id="GO:0007023">
    <property type="term" value="P:post-chaperonin tubulin folding pathway"/>
    <property type="evidence" value="ECO:0007669"/>
    <property type="project" value="UniProtKB-UniRule"/>
</dbReference>
<dbReference type="AlphaFoldDB" id="A0A8H4V943"/>
<evidence type="ECO:0000313" key="4">
    <source>
        <dbReference type="EMBL" id="KAF4512582.1"/>
    </source>
</evidence>
<protein>
    <recommendedName>
        <fullName evidence="3">Tubulin-specific chaperone A</fullName>
    </recommendedName>
</protein>
<keyword evidence="3" id="KW-0493">Microtubule</keyword>
<comment type="similarity">
    <text evidence="1 3">Belongs to the TBCA family.</text>
</comment>
<keyword evidence="3" id="KW-0963">Cytoplasm</keyword>
<dbReference type="GO" id="GO:0007021">
    <property type="term" value="P:tubulin complex assembly"/>
    <property type="evidence" value="ECO:0007669"/>
    <property type="project" value="UniProtKB-UniRule"/>
</dbReference>
<dbReference type="PANTHER" id="PTHR21500">
    <property type="entry name" value="TUBULIN-SPECIFIC CHAPERONE A"/>
    <property type="match status" value="1"/>
</dbReference>
<dbReference type="InterPro" id="IPR036126">
    <property type="entry name" value="TBCA_sf"/>
</dbReference>
<dbReference type="EMBL" id="JAAVMX010000002">
    <property type="protein sequence ID" value="KAF4512582.1"/>
    <property type="molecule type" value="Genomic_DNA"/>
</dbReference>
<comment type="subcellular location">
    <subcellularLocation>
        <location evidence="3">Cytoplasm</location>
        <location evidence="3">Cytoskeleton</location>
    </subcellularLocation>
</comment>
<keyword evidence="3" id="KW-0206">Cytoskeleton</keyword>
<dbReference type="Proteomes" id="UP000557566">
    <property type="component" value="Unassembled WGS sequence"/>
</dbReference>
<gene>
    <name evidence="4" type="ORF">G6O67_001702</name>
</gene>
<reference evidence="4 5" key="1">
    <citation type="journal article" date="2020" name="Genome Biol. Evol.">
        <title>A new high-quality draft genome assembly of the Chinese cordyceps Ophiocordyceps sinensis.</title>
        <authorList>
            <person name="Shu R."/>
            <person name="Zhang J."/>
            <person name="Meng Q."/>
            <person name="Zhang H."/>
            <person name="Zhou G."/>
            <person name="Li M."/>
            <person name="Wu P."/>
            <person name="Zhao Y."/>
            <person name="Chen C."/>
            <person name="Qin Q."/>
        </authorList>
    </citation>
    <scope>NUCLEOTIDE SEQUENCE [LARGE SCALE GENOMIC DNA]</scope>
    <source>
        <strain evidence="4 5">IOZ07</strain>
    </source>
</reference>
<evidence type="ECO:0000313" key="5">
    <source>
        <dbReference type="Proteomes" id="UP000557566"/>
    </source>
</evidence>
<dbReference type="GO" id="GO:0048487">
    <property type="term" value="F:beta-tubulin binding"/>
    <property type="evidence" value="ECO:0007669"/>
    <property type="project" value="InterPro"/>
</dbReference>
<proteinExistence type="inferred from homology"/>
<evidence type="ECO:0000256" key="2">
    <source>
        <dbReference type="ARBA" id="ARBA00023186"/>
    </source>
</evidence>
<keyword evidence="5" id="KW-1185">Reference proteome</keyword>
<dbReference type="GO" id="GO:0005829">
    <property type="term" value="C:cytosol"/>
    <property type="evidence" value="ECO:0007669"/>
    <property type="project" value="TreeGrafter"/>
</dbReference>
<dbReference type="PANTHER" id="PTHR21500:SF0">
    <property type="entry name" value="TUBULIN-SPECIFIC CHAPERONE A"/>
    <property type="match status" value="1"/>
</dbReference>
<accession>A0A8H4V943</accession>
<dbReference type="SUPFAM" id="SSF46988">
    <property type="entry name" value="Tubulin chaperone cofactor A"/>
    <property type="match status" value="1"/>
</dbReference>
<dbReference type="GO" id="GO:0005874">
    <property type="term" value="C:microtubule"/>
    <property type="evidence" value="ECO:0007669"/>
    <property type="project" value="UniProtKB-KW"/>
</dbReference>
<sequence>MAPPSALAIASGAVVRLRKEEISYRTEQAGQEVQVKALEDQMRSGGHGADDDGNAEFMLKQQRTAIEQTKAIFAPLRKRIEEAIAKLEEQIDVGEGGNDVSAGDLEHARAVLKEAKTG</sequence>
<organism evidence="4 5">
    <name type="scientific">Ophiocordyceps sinensis</name>
    <dbReference type="NCBI Taxonomy" id="72228"/>
    <lineage>
        <taxon>Eukaryota</taxon>
        <taxon>Fungi</taxon>
        <taxon>Dikarya</taxon>
        <taxon>Ascomycota</taxon>
        <taxon>Pezizomycotina</taxon>
        <taxon>Sordariomycetes</taxon>
        <taxon>Hypocreomycetidae</taxon>
        <taxon>Hypocreales</taxon>
        <taxon>Ophiocordycipitaceae</taxon>
        <taxon>Ophiocordyceps</taxon>
    </lineage>
</organism>
<dbReference type="OrthoDB" id="296187at2759"/>
<dbReference type="InterPro" id="IPR004226">
    <property type="entry name" value="TBCA"/>
</dbReference>
<comment type="subunit">
    <text evidence="3">Supercomplex made of cofactors A to E. Cofactors A and D function by capturing and stabilizing tubulin in a quasi-native conformation. Cofactor E binds to the cofactor D-tubulin complex; interaction with cofactor C then causes the release of tubulin polypeptides that are committed to the native state.</text>
</comment>
<comment type="caution">
    <text evidence="4">The sequence shown here is derived from an EMBL/GenBank/DDBJ whole genome shotgun (WGS) entry which is preliminary data.</text>
</comment>
<dbReference type="Pfam" id="PF02970">
    <property type="entry name" value="TBCA"/>
    <property type="match status" value="1"/>
</dbReference>
<dbReference type="Gene3D" id="1.20.58.90">
    <property type="match status" value="1"/>
</dbReference>
<name>A0A8H4V943_9HYPO</name>
<evidence type="ECO:0000256" key="1">
    <source>
        <dbReference type="ARBA" id="ARBA00006806"/>
    </source>
</evidence>